<dbReference type="Pfam" id="PF02518">
    <property type="entry name" value="HATPase_c"/>
    <property type="match status" value="1"/>
</dbReference>
<comment type="subcellular location">
    <subcellularLocation>
        <location evidence="2">Cell inner membrane</location>
        <topology evidence="2">Multi-pass membrane protein</topology>
    </subcellularLocation>
</comment>
<dbReference type="NCBIfam" id="NF007896">
    <property type="entry name" value="PRK10600.1"/>
    <property type="match status" value="1"/>
</dbReference>
<keyword evidence="5" id="KW-0597">Phosphoprotein</keyword>
<dbReference type="SUPFAM" id="SSF55781">
    <property type="entry name" value="GAF domain-like"/>
    <property type="match status" value="1"/>
</dbReference>
<protein>
    <recommendedName>
        <fullName evidence="14">Sensor protein</fullName>
        <ecNumber evidence="14">2.7.13.3</ecNumber>
    </recommendedName>
</protein>
<dbReference type="PANTHER" id="PTHR24421">
    <property type="entry name" value="NITRATE/NITRITE SENSOR PROTEIN NARX-RELATED"/>
    <property type="match status" value="1"/>
</dbReference>
<evidence type="ECO:0000256" key="3">
    <source>
        <dbReference type="ARBA" id="ARBA00022475"/>
    </source>
</evidence>
<dbReference type="Gene3D" id="1.20.5.1930">
    <property type="match status" value="1"/>
</dbReference>
<feature type="transmembrane region" description="Helical" evidence="15">
    <location>
        <begin position="15"/>
        <end position="37"/>
    </location>
</feature>
<evidence type="ECO:0000313" key="19">
    <source>
        <dbReference type="Proteomes" id="UP001164712"/>
    </source>
</evidence>
<keyword evidence="3 14" id="KW-1003">Cell membrane</keyword>
<dbReference type="InterPro" id="IPR050482">
    <property type="entry name" value="Sensor_HK_TwoCompSys"/>
</dbReference>
<dbReference type="PROSITE" id="PS50109">
    <property type="entry name" value="HIS_KIN"/>
    <property type="match status" value="1"/>
</dbReference>
<evidence type="ECO:0000256" key="2">
    <source>
        <dbReference type="ARBA" id="ARBA00004429"/>
    </source>
</evidence>
<dbReference type="Proteomes" id="UP001164712">
    <property type="component" value="Chromosome"/>
</dbReference>
<reference evidence="18" key="1">
    <citation type="submission" date="2022-12" db="EMBL/GenBank/DDBJ databases">
        <title>Complete genome sequence of an Australian strain of Rouxiella badensis DAR84756 and resolution of the R. badensis DSM100043 and R. chamberiensis DSM28324 genomes.</title>
        <authorList>
            <person name="Paul S."/>
            <person name="Anderson P.J."/>
            <person name="Maynard G."/>
            <person name="Dyall-Smith M."/>
            <person name="Kudinha T."/>
        </authorList>
    </citation>
    <scope>NUCLEOTIDE SEQUENCE</scope>
    <source>
        <strain evidence="18">DSM 28324</strain>
    </source>
</reference>
<dbReference type="InterPro" id="IPR016380">
    <property type="entry name" value="Sig_transdc_His_kin_NarX/NarQ"/>
</dbReference>
<dbReference type="Gene3D" id="3.30.565.10">
    <property type="entry name" value="Histidine kinase-like ATPase, C-terminal domain"/>
    <property type="match status" value="1"/>
</dbReference>
<dbReference type="InterPro" id="IPR029095">
    <property type="entry name" value="NarX-like_N"/>
</dbReference>
<evidence type="ECO:0000256" key="7">
    <source>
        <dbReference type="ARBA" id="ARBA00022692"/>
    </source>
</evidence>
<keyword evidence="8 14" id="KW-0547">Nucleotide-binding</keyword>
<dbReference type="RefSeq" id="WP_045047117.1">
    <property type="nucleotide sequence ID" value="NZ_CP114058.1"/>
</dbReference>
<keyword evidence="13 14" id="KW-0472">Membrane</keyword>
<dbReference type="InterPro" id="IPR003594">
    <property type="entry name" value="HATPase_dom"/>
</dbReference>
<feature type="transmembrane region" description="Helical" evidence="15">
    <location>
        <begin position="151"/>
        <end position="175"/>
    </location>
</feature>
<keyword evidence="6 14" id="KW-0808">Transferase</keyword>
<evidence type="ECO:0000313" key="18">
    <source>
        <dbReference type="EMBL" id="WAT01839.1"/>
    </source>
</evidence>
<keyword evidence="11 15" id="KW-1133">Transmembrane helix</keyword>
<evidence type="ECO:0000256" key="11">
    <source>
        <dbReference type="ARBA" id="ARBA00022989"/>
    </source>
</evidence>
<dbReference type="InterPro" id="IPR011712">
    <property type="entry name" value="Sig_transdc_His_kin_sub3_dim/P"/>
</dbReference>
<dbReference type="Pfam" id="PF13675">
    <property type="entry name" value="PilJ"/>
    <property type="match status" value="1"/>
</dbReference>
<keyword evidence="19" id="KW-1185">Reference proteome</keyword>
<evidence type="ECO:0000256" key="12">
    <source>
        <dbReference type="ARBA" id="ARBA00023012"/>
    </source>
</evidence>
<dbReference type="SUPFAM" id="SSF55874">
    <property type="entry name" value="ATPase domain of HSP90 chaperone/DNA topoisomerase II/histidine kinase"/>
    <property type="match status" value="1"/>
</dbReference>
<evidence type="ECO:0000256" key="10">
    <source>
        <dbReference type="ARBA" id="ARBA00022840"/>
    </source>
</evidence>
<evidence type="ECO:0000259" key="16">
    <source>
        <dbReference type="PROSITE" id="PS50109"/>
    </source>
</evidence>
<evidence type="ECO:0000256" key="15">
    <source>
        <dbReference type="SAM" id="Phobius"/>
    </source>
</evidence>
<evidence type="ECO:0000256" key="9">
    <source>
        <dbReference type="ARBA" id="ARBA00022777"/>
    </source>
</evidence>
<sequence>MINTARIRISLVRQITLLMLLAGLVGIGGMSIALWMAESIQGNAHAINKAGSLRMQSYRLLLEVPITPANARLLRQIDADQGSQDLLNAVKREGLQSQYRALHEDWQHTLKPQLLLASNPQQAKAEVAEFVRCIDRLVAALDQKTERYLSLISAIQTTGVMLTIIMLLLTVYFLWLRLHKPWRLLLSQANAITQGDFSQRYHPPAKGCNEMDRLGDSLDSLSLALSKRVEDLARSVEEKTARLTDKHQTLDFLYRASQQLHTQEPLGQKLPPVLQELQRLTPLRDVQLRLYEPQCDAVFDEIVSLPMTGTKEDNTGETQSVSWRLRDGDEHYGLLLAQCPVDEPLSPDHRQLVGMLLEQLASALTQERQTDNQQQLMLMEERSTIARELHDSLAQSLSCLKIQVACLQMQNPPLGEENMLLIKQMREELNTAYRQLRELLTTFRLKLDAPGLHAALQNTVDEFSRRIGVCIQFEYLLPPRWVAADQGVHLLQIAREALNNIYKHAQATKIGFSLFCVEGEVRMEITDNGCGLPDKALRHNHYGLMIMQDRAQSLHGECQITAGDKGGTRVSVRFDPLKTSEKNQQLLRSVIRPVGRTEAE</sequence>
<keyword evidence="10 14" id="KW-0067">ATP-binding</keyword>
<evidence type="ECO:0000256" key="6">
    <source>
        <dbReference type="ARBA" id="ARBA00022679"/>
    </source>
</evidence>
<dbReference type="Gene3D" id="6.10.340.10">
    <property type="match status" value="1"/>
</dbReference>
<evidence type="ECO:0000259" key="17">
    <source>
        <dbReference type="PROSITE" id="PS50885"/>
    </source>
</evidence>
<dbReference type="InterPro" id="IPR003660">
    <property type="entry name" value="HAMP_dom"/>
</dbReference>
<dbReference type="PROSITE" id="PS50885">
    <property type="entry name" value="HAMP"/>
    <property type="match status" value="1"/>
</dbReference>
<dbReference type="CDD" id="cd16917">
    <property type="entry name" value="HATPase_UhpB-NarQ-NarX-like"/>
    <property type="match status" value="1"/>
</dbReference>
<dbReference type="CDD" id="cd22900">
    <property type="entry name" value="NarX_sensor"/>
    <property type="match status" value="1"/>
</dbReference>
<dbReference type="SMART" id="SM00387">
    <property type="entry name" value="HATPase_c"/>
    <property type="match status" value="1"/>
</dbReference>
<dbReference type="Pfam" id="PF07730">
    <property type="entry name" value="HisKA_3"/>
    <property type="match status" value="1"/>
</dbReference>
<evidence type="ECO:0000256" key="4">
    <source>
        <dbReference type="ARBA" id="ARBA00022519"/>
    </source>
</evidence>
<dbReference type="EC" id="2.7.13.3" evidence="14"/>
<dbReference type="SMART" id="SM00304">
    <property type="entry name" value="HAMP"/>
    <property type="match status" value="1"/>
</dbReference>
<dbReference type="Pfam" id="PF00672">
    <property type="entry name" value="HAMP"/>
    <property type="match status" value="1"/>
</dbReference>
<proteinExistence type="predicted"/>
<evidence type="ECO:0000256" key="8">
    <source>
        <dbReference type="ARBA" id="ARBA00022741"/>
    </source>
</evidence>
<dbReference type="EMBL" id="CP114058">
    <property type="protein sequence ID" value="WAT01839.1"/>
    <property type="molecule type" value="Genomic_DNA"/>
</dbReference>
<evidence type="ECO:0000256" key="13">
    <source>
        <dbReference type="ARBA" id="ARBA00023136"/>
    </source>
</evidence>
<name>A0ABY7HRZ1_9GAMM</name>
<dbReference type="PANTHER" id="PTHR24421:SF51">
    <property type="entry name" value="NITRATE_NITRITE SENSOR PROTEIN NARX"/>
    <property type="match status" value="1"/>
</dbReference>
<feature type="domain" description="Histidine kinase" evidence="16">
    <location>
        <begin position="384"/>
        <end position="578"/>
    </location>
</feature>
<dbReference type="Gene3D" id="1.20.120.960">
    <property type="entry name" value="Histidine kinase NarX, sensor domain"/>
    <property type="match status" value="1"/>
</dbReference>
<dbReference type="InterPro" id="IPR005467">
    <property type="entry name" value="His_kinase_dom"/>
</dbReference>
<keyword evidence="9 14" id="KW-0418">Kinase</keyword>
<evidence type="ECO:0000256" key="14">
    <source>
        <dbReference type="PIRNR" id="PIRNR003167"/>
    </source>
</evidence>
<keyword evidence="7 15" id="KW-0812">Transmembrane</keyword>
<gene>
    <name evidence="18" type="primary">narX</name>
    <name evidence="18" type="ORF">O1V66_03765</name>
</gene>
<dbReference type="GO" id="GO:0004673">
    <property type="term" value="F:protein histidine kinase activity"/>
    <property type="evidence" value="ECO:0007669"/>
    <property type="project" value="UniProtKB-EC"/>
</dbReference>
<dbReference type="InterPro" id="IPR042295">
    <property type="entry name" value="NarX-like_N_sf"/>
</dbReference>
<dbReference type="PIRSF" id="PIRSF003167">
    <property type="entry name" value="STHK_NarX/NarQ"/>
    <property type="match status" value="1"/>
</dbReference>
<keyword evidence="12 14" id="KW-0902">Two-component regulatory system</keyword>
<evidence type="ECO:0000256" key="1">
    <source>
        <dbReference type="ARBA" id="ARBA00000085"/>
    </source>
</evidence>
<organism evidence="18 19">
    <name type="scientific">Rouxiella chamberiensis</name>
    <dbReference type="NCBI Taxonomy" id="1513468"/>
    <lineage>
        <taxon>Bacteria</taxon>
        <taxon>Pseudomonadati</taxon>
        <taxon>Pseudomonadota</taxon>
        <taxon>Gammaproteobacteria</taxon>
        <taxon>Enterobacterales</taxon>
        <taxon>Yersiniaceae</taxon>
        <taxon>Rouxiella</taxon>
    </lineage>
</organism>
<feature type="domain" description="HAMP" evidence="17">
    <location>
        <begin position="176"/>
        <end position="230"/>
    </location>
</feature>
<accession>A0ABY7HRZ1</accession>
<comment type="catalytic activity">
    <reaction evidence="1 14">
        <text>ATP + protein L-histidine = ADP + protein N-phospho-L-histidine.</text>
        <dbReference type="EC" id="2.7.13.3"/>
    </reaction>
</comment>
<evidence type="ECO:0000256" key="5">
    <source>
        <dbReference type="ARBA" id="ARBA00022553"/>
    </source>
</evidence>
<keyword evidence="4 14" id="KW-0997">Cell inner membrane</keyword>
<dbReference type="InterPro" id="IPR036890">
    <property type="entry name" value="HATPase_C_sf"/>
</dbReference>